<accession>A0AA88H3D9</accession>
<dbReference type="PANTHER" id="PTHR24279:SF120">
    <property type="entry name" value="CYTOCHROME P450"/>
    <property type="match status" value="1"/>
</dbReference>
<dbReference type="PANTHER" id="PTHR24279">
    <property type="entry name" value="CYTOCHROME P450"/>
    <property type="match status" value="1"/>
</dbReference>
<organism evidence="10 11">
    <name type="scientific">Naegleria lovaniensis</name>
    <name type="common">Amoeba</name>
    <dbReference type="NCBI Taxonomy" id="51637"/>
    <lineage>
        <taxon>Eukaryota</taxon>
        <taxon>Discoba</taxon>
        <taxon>Heterolobosea</taxon>
        <taxon>Tetramitia</taxon>
        <taxon>Eutetramitia</taxon>
        <taxon>Vahlkampfiidae</taxon>
        <taxon>Naegleria</taxon>
    </lineage>
</organism>
<gene>
    <name evidence="10" type="ORF">C9374_009713</name>
</gene>
<evidence type="ECO:0008006" key="12">
    <source>
        <dbReference type="Google" id="ProtNLM"/>
    </source>
</evidence>
<keyword evidence="5 9" id="KW-0560">Oxidoreductase</keyword>
<dbReference type="EMBL" id="PYSW02000003">
    <property type="protein sequence ID" value="KAG2393136.1"/>
    <property type="molecule type" value="Genomic_DNA"/>
</dbReference>
<evidence type="ECO:0000256" key="7">
    <source>
        <dbReference type="ARBA" id="ARBA00023033"/>
    </source>
</evidence>
<dbReference type="Pfam" id="PF00067">
    <property type="entry name" value="p450"/>
    <property type="match status" value="1"/>
</dbReference>
<keyword evidence="7 9" id="KW-0503">Monooxygenase</keyword>
<protein>
    <recommendedName>
        <fullName evidence="12">Cytochrome P450</fullName>
    </recommendedName>
</protein>
<comment type="similarity">
    <text evidence="2 9">Belongs to the cytochrome P450 family.</text>
</comment>
<dbReference type="PRINTS" id="PR00463">
    <property type="entry name" value="EP450I"/>
</dbReference>
<evidence type="ECO:0000256" key="4">
    <source>
        <dbReference type="ARBA" id="ARBA00022723"/>
    </source>
</evidence>
<dbReference type="GO" id="GO:0005506">
    <property type="term" value="F:iron ion binding"/>
    <property type="evidence" value="ECO:0007669"/>
    <property type="project" value="InterPro"/>
</dbReference>
<dbReference type="InterPro" id="IPR036396">
    <property type="entry name" value="Cyt_P450_sf"/>
</dbReference>
<dbReference type="RefSeq" id="XP_044555030.1">
    <property type="nucleotide sequence ID" value="XM_044699931.1"/>
</dbReference>
<evidence type="ECO:0000256" key="1">
    <source>
        <dbReference type="ARBA" id="ARBA00001971"/>
    </source>
</evidence>
<evidence type="ECO:0000313" key="11">
    <source>
        <dbReference type="Proteomes" id="UP000816034"/>
    </source>
</evidence>
<evidence type="ECO:0000256" key="2">
    <source>
        <dbReference type="ARBA" id="ARBA00010617"/>
    </source>
</evidence>
<dbReference type="AlphaFoldDB" id="A0AA88H3D9"/>
<reference evidence="10 11" key="1">
    <citation type="journal article" date="2018" name="BMC Genomics">
        <title>The genome of Naegleria lovaniensis, the basis for a comparative approach to unravel pathogenicity factors of the human pathogenic amoeba N. fowleri.</title>
        <authorList>
            <person name="Liechti N."/>
            <person name="Schurch N."/>
            <person name="Bruggmann R."/>
            <person name="Wittwer M."/>
        </authorList>
    </citation>
    <scope>NUCLEOTIDE SEQUENCE [LARGE SCALE GENOMIC DNA]</scope>
    <source>
        <strain evidence="10 11">ATCC 30569</strain>
    </source>
</reference>
<evidence type="ECO:0000256" key="5">
    <source>
        <dbReference type="ARBA" id="ARBA00023002"/>
    </source>
</evidence>
<dbReference type="InterPro" id="IPR017972">
    <property type="entry name" value="Cyt_P450_CS"/>
</dbReference>
<dbReference type="PRINTS" id="PR00385">
    <property type="entry name" value="P450"/>
</dbReference>
<keyword evidence="4 8" id="KW-0479">Metal-binding</keyword>
<comment type="cofactor">
    <cofactor evidence="1 8">
        <name>heme</name>
        <dbReference type="ChEBI" id="CHEBI:30413"/>
    </cofactor>
</comment>
<keyword evidence="11" id="KW-1185">Reference proteome</keyword>
<comment type="caution">
    <text evidence="10">The sequence shown here is derived from an EMBL/GenBank/DDBJ whole genome shotgun (WGS) entry which is preliminary data.</text>
</comment>
<evidence type="ECO:0000256" key="3">
    <source>
        <dbReference type="ARBA" id="ARBA00022617"/>
    </source>
</evidence>
<dbReference type="GO" id="GO:0016705">
    <property type="term" value="F:oxidoreductase activity, acting on paired donors, with incorporation or reduction of molecular oxygen"/>
    <property type="evidence" value="ECO:0007669"/>
    <property type="project" value="InterPro"/>
</dbReference>
<proteinExistence type="inferred from homology"/>
<dbReference type="Proteomes" id="UP000816034">
    <property type="component" value="Unassembled WGS sequence"/>
</dbReference>
<feature type="binding site" description="axial binding residue" evidence="8">
    <location>
        <position position="418"/>
    </location>
    <ligand>
        <name>heme</name>
        <dbReference type="ChEBI" id="CHEBI:30413"/>
    </ligand>
    <ligandPart>
        <name>Fe</name>
        <dbReference type="ChEBI" id="CHEBI:18248"/>
    </ligandPart>
</feature>
<dbReference type="GeneID" id="68102167"/>
<evidence type="ECO:0000256" key="8">
    <source>
        <dbReference type="PIRSR" id="PIRSR602401-1"/>
    </source>
</evidence>
<dbReference type="PROSITE" id="PS00086">
    <property type="entry name" value="CYTOCHROME_P450"/>
    <property type="match status" value="1"/>
</dbReference>
<dbReference type="InterPro" id="IPR002401">
    <property type="entry name" value="Cyt_P450_E_grp-I"/>
</dbReference>
<dbReference type="Gene3D" id="1.10.630.10">
    <property type="entry name" value="Cytochrome P450"/>
    <property type="match status" value="1"/>
</dbReference>
<evidence type="ECO:0000256" key="9">
    <source>
        <dbReference type="RuleBase" id="RU000461"/>
    </source>
</evidence>
<keyword evidence="6 8" id="KW-0408">Iron</keyword>
<dbReference type="InterPro" id="IPR050479">
    <property type="entry name" value="CYP11_CYP27_families"/>
</dbReference>
<dbReference type="GO" id="GO:0004497">
    <property type="term" value="F:monooxygenase activity"/>
    <property type="evidence" value="ECO:0007669"/>
    <property type="project" value="UniProtKB-KW"/>
</dbReference>
<keyword evidence="3 8" id="KW-0349">Heme</keyword>
<dbReference type="InterPro" id="IPR001128">
    <property type="entry name" value="Cyt_P450"/>
</dbReference>
<dbReference type="SUPFAM" id="SSF48264">
    <property type="entry name" value="Cytochrome P450"/>
    <property type="match status" value="1"/>
</dbReference>
<evidence type="ECO:0000313" key="10">
    <source>
        <dbReference type="EMBL" id="KAG2393136.1"/>
    </source>
</evidence>
<sequence length="472" mass="53978">MVQVFQSLYRDYGPVVQLSALGKKSIVIFDPDLYLQVHRASGSCPFGATDHLWMLHAYFEKKKKKEQLQQQSSSSSSSSSSTCFIGKMDYGTGEEWIRVRKGMQHGLFSPDASSQYSSHLHEVARDASQMLAKPQHLPLQQFLQRLSFEMVTYSLLGKRLGTLVKEEPLLKATIRSIECASAMMMGPLQEYCISLNTKVWRDWVSSVDYMLERTGEIVHDAMKRRAIMPNDSNRKKSYIDTLCEANELTMEEITANIPGLMMAGFETVASTLHWTLIHLAQNPNVQELLFQEISCVLSTPHGVKDFERDDISHMPYLRCVLRETHRLTPTAFAILRKLKEPLVIQVSDEASTNDYELPSNAWLCFSPVGMSMDPKFVESPHEFNPERYLNRITRKEREWPLFDHPLMRDGFGYGPRKCLGARLAEMELWIAICTIVRDFKITLSPNSPKYEIVNHAATYPSPSPHLIFTKRV</sequence>
<evidence type="ECO:0000256" key="6">
    <source>
        <dbReference type="ARBA" id="ARBA00023004"/>
    </source>
</evidence>
<name>A0AA88H3D9_NAELO</name>
<dbReference type="GO" id="GO:0020037">
    <property type="term" value="F:heme binding"/>
    <property type="evidence" value="ECO:0007669"/>
    <property type="project" value="InterPro"/>
</dbReference>